<dbReference type="Proteomes" id="UP001302745">
    <property type="component" value="Unassembled WGS sequence"/>
</dbReference>
<feature type="compositionally biased region" description="Polar residues" evidence="1">
    <location>
        <begin position="123"/>
        <end position="134"/>
    </location>
</feature>
<comment type="caution">
    <text evidence="2">The sequence shown here is derived from an EMBL/GenBank/DDBJ whole genome shotgun (WGS) entry which is preliminary data.</text>
</comment>
<keyword evidence="3" id="KW-1185">Reference proteome</keyword>
<name>A0AAN6VJN1_9PEZI</name>
<evidence type="ECO:0000313" key="2">
    <source>
        <dbReference type="EMBL" id="KAK4152066.1"/>
    </source>
</evidence>
<feature type="region of interest" description="Disordered" evidence="1">
    <location>
        <begin position="96"/>
        <end position="216"/>
    </location>
</feature>
<reference evidence="2" key="1">
    <citation type="journal article" date="2023" name="Mol. Phylogenet. Evol.">
        <title>Genome-scale phylogeny and comparative genomics of the fungal order Sordariales.</title>
        <authorList>
            <person name="Hensen N."/>
            <person name="Bonometti L."/>
            <person name="Westerberg I."/>
            <person name="Brannstrom I.O."/>
            <person name="Guillou S."/>
            <person name="Cros-Aarteil S."/>
            <person name="Calhoun S."/>
            <person name="Haridas S."/>
            <person name="Kuo A."/>
            <person name="Mondo S."/>
            <person name="Pangilinan J."/>
            <person name="Riley R."/>
            <person name="LaButti K."/>
            <person name="Andreopoulos B."/>
            <person name="Lipzen A."/>
            <person name="Chen C."/>
            <person name="Yan M."/>
            <person name="Daum C."/>
            <person name="Ng V."/>
            <person name="Clum A."/>
            <person name="Steindorff A."/>
            <person name="Ohm R.A."/>
            <person name="Martin F."/>
            <person name="Silar P."/>
            <person name="Natvig D.O."/>
            <person name="Lalanne C."/>
            <person name="Gautier V."/>
            <person name="Ament-Velasquez S.L."/>
            <person name="Kruys A."/>
            <person name="Hutchinson M.I."/>
            <person name="Powell A.J."/>
            <person name="Barry K."/>
            <person name="Miller A.N."/>
            <person name="Grigoriev I.V."/>
            <person name="Debuchy R."/>
            <person name="Gladieux P."/>
            <person name="Hiltunen Thoren M."/>
            <person name="Johannesson H."/>
        </authorList>
    </citation>
    <scope>NUCLEOTIDE SEQUENCE</scope>
    <source>
        <strain evidence="2">CBS 538.74</strain>
    </source>
</reference>
<organism evidence="2 3">
    <name type="scientific">Chaetomidium leptoderma</name>
    <dbReference type="NCBI Taxonomy" id="669021"/>
    <lineage>
        <taxon>Eukaryota</taxon>
        <taxon>Fungi</taxon>
        <taxon>Dikarya</taxon>
        <taxon>Ascomycota</taxon>
        <taxon>Pezizomycotina</taxon>
        <taxon>Sordariomycetes</taxon>
        <taxon>Sordariomycetidae</taxon>
        <taxon>Sordariales</taxon>
        <taxon>Chaetomiaceae</taxon>
        <taxon>Chaetomidium</taxon>
    </lineage>
</organism>
<evidence type="ECO:0000256" key="1">
    <source>
        <dbReference type="SAM" id="MobiDB-lite"/>
    </source>
</evidence>
<proteinExistence type="predicted"/>
<gene>
    <name evidence="2" type="ORF">C8A00DRAFT_44801</name>
</gene>
<accession>A0AAN6VJN1</accession>
<feature type="compositionally biased region" description="Low complexity" evidence="1">
    <location>
        <begin position="187"/>
        <end position="208"/>
    </location>
</feature>
<reference evidence="2" key="2">
    <citation type="submission" date="2023-05" db="EMBL/GenBank/DDBJ databases">
        <authorList>
            <consortium name="Lawrence Berkeley National Laboratory"/>
            <person name="Steindorff A."/>
            <person name="Hensen N."/>
            <person name="Bonometti L."/>
            <person name="Westerberg I."/>
            <person name="Brannstrom I.O."/>
            <person name="Guillou S."/>
            <person name="Cros-Aarteil S."/>
            <person name="Calhoun S."/>
            <person name="Haridas S."/>
            <person name="Kuo A."/>
            <person name="Mondo S."/>
            <person name="Pangilinan J."/>
            <person name="Riley R."/>
            <person name="Labutti K."/>
            <person name="Andreopoulos B."/>
            <person name="Lipzen A."/>
            <person name="Chen C."/>
            <person name="Yanf M."/>
            <person name="Daum C."/>
            <person name="Ng V."/>
            <person name="Clum A."/>
            <person name="Ohm R."/>
            <person name="Martin F."/>
            <person name="Silar P."/>
            <person name="Natvig D."/>
            <person name="Lalanne C."/>
            <person name="Gautier V."/>
            <person name="Ament-Velasquez S.L."/>
            <person name="Kruys A."/>
            <person name="Hutchinson M.I."/>
            <person name="Powell A.J."/>
            <person name="Barry K."/>
            <person name="Miller A.N."/>
            <person name="Grigoriev I.V."/>
            <person name="Debuchy R."/>
            <person name="Gladieux P."/>
            <person name="Thoren M.H."/>
            <person name="Johannesson H."/>
        </authorList>
    </citation>
    <scope>NUCLEOTIDE SEQUENCE</scope>
    <source>
        <strain evidence="2">CBS 538.74</strain>
    </source>
</reference>
<feature type="compositionally biased region" description="Low complexity" evidence="1">
    <location>
        <begin position="99"/>
        <end position="122"/>
    </location>
</feature>
<dbReference type="AlphaFoldDB" id="A0AAN6VJN1"/>
<evidence type="ECO:0000313" key="3">
    <source>
        <dbReference type="Proteomes" id="UP001302745"/>
    </source>
</evidence>
<protein>
    <submittedName>
        <fullName evidence="2">Uncharacterized protein</fullName>
    </submittedName>
</protein>
<sequence length="247" mass="25141">MMASMASAISLSNFQLITPSTVSVGCILAYNAQIPSCSIQDFVAENTCSAACARGLVRLQFSLLEICSDANVPATTVLGQILRGNLVELLCPGISSEAPTSSSSRRSSTPTPTTIIPVVRTSSRAALTFTTVRPASTTTTSTTATETDESDTDISTSTSASATTSTSSSSATPFPDRPLPTFVQSQAPTSASSSSSTTTAAPEPTSGSSSGGGSPFDVASSDAKLLLPACWRRATVVALGLGLLLLR</sequence>
<feature type="compositionally biased region" description="Low complexity" evidence="1">
    <location>
        <begin position="153"/>
        <end position="172"/>
    </location>
</feature>
<feature type="compositionally biased region" description="Low complexity" evidence="1">
    <location>
        <begin position="135"/>
        <end position="145"/>
    </location>
</feature>
<dbReference type="EMBL" id="MU856988">
    <property type="protein sequence ID" value="KAK4152066.1"/>
    <property type="molecule type" value="Genomic_DNA"/>
</dbReference>